<keyword evidence="5 7" id="KW-0460">Magnesium</keyword>
<evidence type="ECO:0000256" key="5">
    <source>
        <dbReference type="ARBA" id="ARBA00022842"/>
    </source>
</evidence>
<comment type="similarity">
    <text evidence="2 7">Belongs to the phosphohexose mutase family.</text>
</comment>
<dbReference type="Gene3D" id="3.40.120.10">
    <property type="entry name" value="Alpha-D-Glucose-1,6-Bisphosphate, subunit A, domain 3"/>
    <property type="match status" value="3"/>
</dbReference>
<name>A0A7V4WJZ1_9BACT</name>
<dbReference type="InterPro" id="IPR005845">
    <property type="entry name" value="A-D-PHexomutase_a/b/a-II"/>
</dbReference>
<keyword evidence="4 7" id="KW-0479">Metal-binding</keyword>
<dbReference type="PANTHER" id="PTHR43771">
    <property type="entry name" value="PHOSPHOMANNOMUTASE"/>
    <property type="match status" value="1"/>
</dbReference>
<protein>
    <submittedName>
        <fullName evidence="12">Phosphomannomutase/phosphoglucomutase</fullName>
    </submittedName>
</protein>
<evidence type="ECO:0000313" key="12">
    <source>
        <dbReference type="EMBL" id="HGY38825.1"/>
    </source>
</evidence>
<evidence type="ECO:0000256" key="6">
    <source>
        <dbReference type="ARBA" id="ARBA00023235"/>
    </source>
</evidence>
<dbReference type="Pfam" id="PF00408">
    <property type="entry name" value="PGM_PMM_IV"/>
    <property type="match status" value="1"/>
</dbReference>
<dbReference type="AlphaFoldDB" id="A0A7V4WJZ1"/>
<dbReference type="GO" id="GO:0000287">
    <property type="term" value="F:magnesium ion binding"/>
    <property type="evidence" value="ECO:0007669"/>
    <property type="project" value="InterPro"/>
</dbReference>
<evidence type="ECO:0000256" key="4">
    <source>
        <dbReference type="ARBA" id="ARBA00022723"/>
    </source>
</evidence>
<evidence type="ECO:0000256" key="2">
    <source>
        <dbReference type="ARBA" id="ARBA00010231"/>
    </source>
</evidence>
<reference evidence="12" key="1">
    <citation type="journal article" date="2020" name="mSystems">
        <title>Genome- and Community-Level Interaction Insights into Carbon Utilization and Element Cycling Functions of Hydrothermarchaeota in Hydrothermal Sediment.</title>
        <authorList>
            <person name="Zhou Z."/>
            <person name="Liu Y."/>
            <person name="Xu W."/>
            <person name="Pan J."/>
            <person name="Luo Z.H."/>
            <person name="Li M."/>
        </authorList>
    </citation>
    <scope>NUCLEOTIDE SEQUENCE [LARGE SCALE GENOMIC DNA]</scope>
    <source>
        <strain evidence="12">SpSt-82</strain>
    </source>
</reference>
<evidence type="ECO:0000256" key="7">
    <source>
        <dbReference type="RuleBase" id="RU004326"/>
    </source>
</evidence>
<dbReference type="Pfam" id="PF02879">
    <property type="entry name" value="PGM_PMM_II"/>
    <property type="match status" value="1"/>
</dbReference>
<dbReference type="GO" id="GO:0016868">
    <property type="term" value="F:intramolecular phosphotransferase activity"/>
    <property type="evidence" value="ECO:0007669"/>
    <property type="project" value="InterPro"/>
</dbReference>
<sequence length="465" mass="51400">MTVGIFKDCDIRGTVPEELNPEVAYLIGRAFASSFPEGTSFAVGGDVRTHTPSLKEALIEGLRDSGGNVVDLGTVPTPLFYFAIDHLRTPAGVMVTASHNPPQYNGFKIGFAHRPPLPEDFTALARQVEERAFRKSARGHLLSMNLTEKYLTFLTSRVLPPQRALRVVVDCGNGCYSELAPRFLHSLGHEVVPLFCTPDGTFPNRPPNPAQAKNLKTLREKVLETRSDAGIAFDGDGDRVVFVADDGTVLEGEKGMIFFIRQHFAPIPGEKKFVYDLKCSSVVPEEVRRAGGIPIPERSGHAYIKRRLLEENAVMAGEISGHYFFRELGRDDGLYAASLFLTLLSKNSEPLSSIIAAFPQSFVTPDIRIPQKGRENLLPLLESTLQSGNILKLDGLRVEWEEGWALIRKSVTEPVYTLRFEGKDREAIPSLVHRLLAAFPEIAREVLEKLSSDSADYGPRNSLES</sequence>
<gene>
    <name evidence="12" type="ORF">ENW11_03315</name>
</gene>
<feature type="domain" description="Alpha-D-phosphohexomutase alpha/beta/alpha" evidence="9">
    <location>
        <begin position="5"/>
        <end position="130"/>
    </location>
</feature>
<evidence type="ECO:0000259" key="11">
    <source>
        <dbReference type="Pfam" id="PF02880"/>
    </source>
</evidence>
<dbReference type="InterPro" id="IPR005843">
    <property type="entry name" value="A-D-PHexomutase_C"/>
</dbReference>
<comment type="caution">
    <text evidence="12">The sequence shown here is derived from an EMBL/GenBank/DDBJ whole genome shotgun (WGS) entry which is preliminary data.</text>
</comment>
<dbReference type="SUPFAM" id="SSF53738">
    <property type="entry name" value="Phosphoglucomutase, first 3 domains"/>
    <property type="match status" value="3"/>
</dbReference>
<feature type="domain" description="Alpha-D-phosphohexomutase alpha/beta/alpha" evidence="11">
    <location>
        <begin position="261"/>
        <end position="360"/>
    </location>
</feature>
<dbReference type="InterPro" id="IPR005846">
    <property type="entry name" value="A-D-PHexomutase_a/b/a-III"/>
</dbReference>
<keyword evidence="6" id="KW-0413">Isomerase</keyword>
<dbReference type="GO" id="GO:0005975">
    <property type="term" value="P:carbohydrate metabolic process"/>
    <property type="evidence" value="ECO:0007669"/>
    <property type="project" value="InterPro"/>
</dbReference>
<evidence type="ECO:0000259" key="8">
    <source>
        <dbReference type="Pfam" id="PF00408"/>
    </source>
</evidence>
<dbReference type="EMBL" id="DTIY01000022">
    <property type="protein sequence ID" value="HGY38825.1"/>
    <property type="molecule type" value="Genomic_DNA"/>
</dbReference>
<dbReference type="PROSITE" id="PS00710">
    <property type="entry name" value="PGM_PMM"/>
    <property type="match status" value="1"/>
</dbReference>
<comment type="cofactor">
    <cofactor evidence="1">
        <name>Mg(2+)</name>
        <dbReference type="ChEBI" id="CHEBI:18420"/>
    </cofactor>
</comment>
<dbReference type="InterPro" id="IPR036900">
    <property type="entry name" value="A-D-PHexomutase_C_sf"/>
</dbReference>
<dbReference type="PANTHER" id="PTHR43771:SF2">
    <property type="entry name" value="PHOSPHOMANNOMUTASE_PHOSPHOGLUCOMUTASE"/>
    <property type="match status" value="1"/>
</dbReference>
<evidence type="ECO:0000259" key="10">
    <source>
        <dbReference type="Pfam" id="PF02879"/>
    </source>
</evidence>
<dbReference type="InterPro" id="IPR016055">
    <property type="entry name" value="A-D-PHexomutase_a/b/a-I/II/III"/>
</dbReference>
<evidence type="ECO:0000256" key="1">
    <source>
        <dbReference type="ARBA" id="ARBA00001946"/>
    </source>
</evidence>
<dbReference type="Pfam" id="PF02878">
    <property type="entry name" value="PGM_PMM_I"/>
    <property type="match status" value="1"/>
</dbReference>
<feature type="domain" description="Alpha-D-phosphohexomutase alpha/beta/alpha" evidence="10">
    <location>
        <begin position="149"/>
        <end position="247"/>
    </location>
</feature>
<dbReference type="Pfam" id="PF02880">
    <property type="entry name" value="PGM_PMM_III"/>
    <property type="match status" value="1"/>
</dbReference>
<dbReference type="InterPro" id="IPR016066">
    <property type="entry name" value="A-D-PHexomutase_CS"/>
</dbReference>
<accession>A0A7V4WJZ1</accession>
<dbReference type="SUPFAM" id="SSF55957">
    <property type="entry name" value="Phosphoglucomutase, C-terminal domain"/>
    <property type="match status" value="1"/>
</dbReference>
<dbReference type="CDD" id="cd03089">
    <property type="entry name" value="PMM_PGM"/>
    <property type="match status" value="1"/>
</dbReference>
<dbReference type="InterPro" id="IPR005841">
    <property type="entry name" value="Alpha-D-phosphohexomutase_SF"/>
</dbReference>
<feature type="domain" description="Alpha-D-phosphohexomutase C-terminal" evidence="8">
    <location>
        <begin position="394"/>
        <end position="436"/>
    </location>
</feature>
<dbReference type="Gene3D" id="3.30.310.50">
    <property type="entry name" value="Alpha-D-phosphohexomutase, C-terminal domain"/>
    <property type="match status" value="1"/>
</dbReference>
<keyword evidence="3" id="KW-0597">Phosphoprotein</keyword>
<evidence type="ECO:0000256" key="3">
    <source>
        <dbReference type="ARBA" id="ARBA00022553"/>
    </source>
</evidence>
<organism evidence="12">
    <name type="scientific">Candidatus Caldatribacterium saccharofermentans</name>
    <dbReference type="NCBI Taxonomy" id="1454753"/>
    <lineage>
        <taxon>Bacteria</taxon>
        <taxon>Pseudomonadati</taxon>
        <taxon>Atribacterota</taxon>
        <taxon>Atribacteria</taxon>
        <taxon>Atribacterales</taxon>
        <taxon>Candidatus Caldatribacteriaceae</taxon>
        <taxon>Candidatus Caldatribacterium</taxon>
    </lineage>
</organism>
<proteinExistence type="inferred from homology"/>
<evidence type="ECO:0000259" key="9">
    <source>
        <dbReference type="Pfam" id="PF02878"/>
    </source>
</evidence>
<dbReference type="InterPro" id="IPR005844">
    <property type="entry name" value="A-D-PHexomutase_a/b/a-I"/>
</dbReference>
<dbReference type="PRINTS" id="PR00509">
    <property type="entry name" value="PGMPMM"/>
</dbReference>